<name>A0AAD7SZZ3_9TELE</name>
<dbReference type="Proteomes" id="UP001221898">
    <property type="component" value="Unassembled WGS sequence"/>
</dbReference>
<proteinExistence type="predicted"/>
<sequence length="113" mass="12332">MCSVFSQPYPTTSLKMELSLGLPSLTQPRWTSERARVPPGTPAHLRGSPLCHPHHSVRPCTPRALTAIRFSSWNSGTSLPLPRVNLVLDLAVDPPIAHRTRPAPLSQAGWIAL</sequence>
<dbReference type="EMBL" id="JAINUG010000025">
    <property type="protein sequence ID" value="KAJ8410811.1"/>
    <property type="molecule type" value="Genomic_DNA"/>
</dbReference>
<reference evidence="1" key="1">
    <citation type="journal article" date="2023" name="Science">
        <title>Genome structures resolve the early diversification of teleost fishes.</title>
        <authorList>
            <person name="Parey E."/>
            <person name="Louis A."/>
            <person name="Montfort J."/>
            <person name="Bouchez O."/>
            <person name="Roques C."/>
            <person name="Iampietro C."/>
            <person name="Lluch J."/>
            <person name="Castinel A."/>
            <person name="Donnadieu C."/>
            <person name="Desvignes T."/>
            <person name="Floi Bucao C."/>
            <person name="Jouanno E."/>
            <person name="Wen M."/>
            <person name="Mejri S."/>
            <person name="Dirks R."/>
            <person name="Jansen H."/>
            <person name="Henkel C."/>
            <person name="Chen W.J."/>
            <person name="Zahm M."/>
            <person name="Cabau C."/>
            <person name="Klopp C."/>
            <person name="Thompson A.W."/>
            <person name="Robinson-Rechavi M."/>
            <person name="Braasch I."/>
            <person name="Lecointre G."/>
            <person name="Bobe J."/>
            <person name="Postlethwait J.H."/>
            <person name="Berthelot C."/>
            <person name="Roest Crollius H."/>
            <person name="Guiguen Y."/>
        </authorList>
    </citation>
    <scope>NUCLEOTIDE SEQUENCE</scope>
    <source>
        <strain evidence="1">NC1722</strain>
    </source>
</reference>
<protein>
    <submittedName>
        <fullName evidence="1">Uncharacterized protein</fullName>
    </submittedName>
</protein>
<dbReference type="AlphaFoldDB" id="A0AAD7SZZ3"/>
<evidence type="ECO:0000313" key="1">
    <source>
        <dbReference type="EMBL" id="KAJ8410811.1"/>
    </source>
</evidence>
<organism evidence="1 2">
    <name type="scientific">Aldrovandia affinis</name>
    <dbReference type="NCBI Taxonomy" id="143900"/>
    <lineage>
        <taxon>Eukaryota</taxon>
        <taxon>Metazoa</taxon>
        <taxon>Chordata</taxon>
        <taxon>Craniata</taxon>
        <taxon>Vertebrata</taxon>
        <taxon>Euteleostomi</taxon>
        <taxon>Actinopterygii</taxon>
        <taxon>Neopterygii</taxon>
        <taxon>Teleostei</taxon>
        <taxon>Notacanthiformes</taxon>
        <taxon>Halosauridae</taxon>
        <taxon>Aldrovandia</taxon>
    </lineage>
</organism>
<gene>
    <name evidence="1" type="ORF">AAFF_G00187680</name>
</gene>
<keyword evidence="2" id="KW-1185">Reference proteome</keyword>
<accession>A0AAD7SZZ3</accession>
<comment type="caution">
    <text evidence="1">The sequence shown here is derived from an EMBL/GenBank/DDBJ whole genome shotgun (WGS) entry which is preliminary data.</text>
</comment>
<evidence type="ECO:0000313" key="2">
    <source>
        <dbReference type="Proteomes" id="UP001221898"/>
    </source>
</evidence>